<gene>
    <name evidence="2" type="ORF">OUZ56_029422</name>
</gene>
<proteinExistence type="predicted"/>
<protein>
    <recommendedName>
        <fullName evidence="4">CCHC-type domain-containing protein</fullName>
    </recommendedName>
</protein>
<feature type="region of interest" description="Disordered" evidence="1">
    <location>
        <begin position="15"/>
        <end position="50"/>
    </location>
</feature>
<comment type="caution">
    <text evidence="2">The sequence shown here is derived from an EMBL/GenBank/DDBJ whole genome shotgun (WGS) entry which is preliminary data.</text>
</comment>
<accession>A0ABR0B6S6</accession>
<sequence length="74" mass="8496">MERLVREFHAAQKAATVLQNSPPPSSSPLPDPNLPAKKNKKKRKKPEKNVLRRSKCYVCKQKGHRSSKFCRQIV</sequence>
<feature type="compositionally biased region" description="Basic residues" evidence="1">
    <location>
        <begin position="37"/>
        <end position="50"/>
    </location>
</feature>
<reference evidence="2 3" key="1">
    <citation type="journal article" date="2023" name="Nucleic Acids Res.">
        <title>The hologenome of Daphnia magna reveals possible DNA methylation and microbiome-mediated evolution of the host genome.</title>
        <authorList>
            <person name="Chaturvedi A."/>
            <person name="Li X."/>
            <person name="Dhandapani V."/>
            <person name="Marshall H."/>
            <person name="Kissane S."/>
            <person name="Cuenca-Cambronero M."/>
            <person name="Asole G."/>
            <person name="Calvet F."/>
            <person name="Ruiz-Romero M."/>
            <person name="Marangio P."/>
            <person name="Guigo R."/>
            <person name="Rago D."/>
            <person name="Mirbahai L."/>
            <person name="Eastwood N."/>
            <person name="Colbourne J.K."/>
            <person name="Zhou J."/>
            <person name="Mallon E."/>
            <person name="Orsini L."/>
        </authorList>
    </citation>
    <scope>NUCLEOTIDE SEQUENCE [LARGE SCALE GENOMIC DNA]</scope>
    <source>
        <strain evidence="2">LRV0_1</strain>
    </source>
</reference>
<evidence type="ECO:0000313" key="2">
    <source>
        <dbReference type="EMBL" id="KAK4037385.1"/>
    </source>
</evidence>
<keyword evidence="3" id="KW-1185">Reference proteome</keyword>
<feature type="compositionally biased region" description="Pro residues" evidence="1">
    <location>
        <begin position="21"/>
        <end position="33"/>
    </location>
</feature>
<evidence type="ECO:0000256" key="1">
    <source>
        <dbReference type="SAM" id="MobiDB-lite"/>
    </source>
</evidence>
<evidence type="ECO:0008006" key="4">
    <source>
        <dbReference type="Google" id="ProtNLM"/>
    </source>
</evidence>
<dbReference type="EMBL" id="JAOYFB010000040">
    <property type="protein sequence ID" value="KAK4037385.1"/>
    <property type="molecule type" value="Genomic_DNA"/>
</dbReference>
<name>A0ABR0B6S6_9CRUS</name>
<dbReference type="Proteomes" id="UP001234178">
    <property type="component" value="Unassembled WGS sequence"/>
</dbReference>
<evidence type="ECO:0000313" key="3">
    <source>
        <dbReference type="Proteomes" id="UP001234178"/>
    </source>
</evidence>
<organism evidence="2 3">
    <name type="scientific">Daphnia magna</name>
    <dbReference type="NCBI Taxonomy" id="35525"/>
    <lineage>
        <taxon>Eukaryota</taxon>
        <taxon>Metazoa</taxon>
        <taxon>Ecdysozoa</taxon>
        <taxon>Arthropoda</taxon>
        <taxon>Crustacea</taxon>
        <taxon>Branchiopoda</taxon>
        <taxon>Diplostraca</taxon>
        <taxon>Cladocera</taxon>
        <taxon>Anomopoda</taxon>
        <taxon>Daphniidae</taxon>
        <taxon>Daphnia</taxon>
    </lineage>
</organism>